<gene>
    <name evidence="1" type="ORF">D0Y83_10095</name>
</gene>
<dbReference type="Pfam" id="PF14412">
    <property type="entry name" value="AHH"/>
    <property type="match status" value="1"/>
</dbReference>
<accession>A0A5P6NC16</accession>
<dbReference type="Proteomes" id="UP000325385">
    <property type="component" value="Chromosome"/>
</dbReference>
<dbReference type="EMBL" id="CP032228">
    <property type="protein sequence ID" value="QFI63580.1"/>
    <property type="molecule type" value="Genomic_DNA"/>
</dbReference>
<name>A0A5P6NC16_9SPHN</name>
<evidence type="ECO:0000313" key="1">
    <source>
        <dbReference type="EMBL" id="QFI63580.1"/>
    </source>
</evidence>
<dbReference type="AlphaFoldDB" id="A0A5P6NC16"/>
<reference evidence="2" key="1">
    <citation type="submission" date="2018-09" db="EMBL/GenBank/DDBJ databases">
        <title>Nocardia yunnanensis sp. nov., an actinomycete isolated from a soil sample.</title>
        <authorList>
            <person name="Zhang J."/>
        </authorList>
    </citation>
    <scope>NUCLEOTIDE SEQUENCE [LARGE SCALE GENOMIC DNA]</scope>
    <source>
        <strain evidence="2">21-3</strain>
    </source>
</reference>
<dbReference type="InterPro" id="IPR032871">
    <property type="entry name" value="AHH_dom_containing"/>
</dbReference>
<organism evidence="1 2">
    <name type="scientific">Qipengyuania flava</name>
    <dbReference type="NCBI Taxonomy" id="192812"/>
    <lineage>
        <taxon>Bacteria</taxon>
        <taxon>Pseudomonadati</taxon>
        <taxon>Pseudomonadota</taxon>
        <taxon>Alphaproteobacteria</taxon>
        <taxon>Sphingomonadales</taxon>
        <taxon>Erythrobacteraceae</taxon>
        <taxon>Qipengyuania</taxon>
    </lineage>
</organism>
<sequence length="152" mass="17432">MPGHDPALQKHHLLPCQLLSRSCFAAMFETLDARRIGFNDFRRNGLLLPAREEAAQRLALPLHRGPHRTYNQMVIQRVGEIERGWSRLAARSPGLAAETALMRLALLQRALRRRLLDHRRPLRLNRSDRLGKEVDFSELDAMADSLWRATAP</sequence>
<evidence type="ECO:0000313" key="2">
    <source>
        <dbReference type="Proteomes" id="UP000325385"/>
    </source>
</evidence>
<dbReference type="GeneID" id="69697653"/>
<proteinExistence type="predicted"/>
<dbReference type="RefSeq" id="WP_130587308.1">
    <property type="nucleotide sequence ID" value="NZ_AP019389.1"/>
</dbReference>
<protein>
    <submittedName>
        <fullName evidence="1">Uncharacterized protein</fullName>
    </submittedName>
</protein>